<keyword evidence="3" id="KW-1185">Reference proteome</keyword>
<evidence type="ECO:0000259" key="1">
    <source>
        <dbReference type="Pfam" id="PF04480"/>
    </source>
</evidence>
<dbReference type="STRING" id="629680.SAMN04489751_1464"/>
<feature type="domain" description="DUF559" evidence="1">
    <location>
        <begin position="274"/>
        <end position="326"/>
    </location>
</feature>
<reference evidence="2" key="1">
    <citation type="submission" date="2016-10" db="EMBL/GenBank/DDBJ databases">
        <authorList>
            <person name="Varghese N."/>
            <person name="Submissions S."/>
        </authorList>
    </citation>
    <scope>NUCLEOTIDE SEQUENCE [LARGE SCALE GENOMIC DNA]</scope>
    <source>
        <strain evidence="2">DSM 22082</strain>
    </source>
</reference>
<dbReference type="Gene3D" id="3.40.960.10">
    <property type="entry name" value="VSR Endonuclease"/>
    <property type="match status" value="1"/>
</dbReference>
<evidence type="ECO:0000313" key="2">
    <source>
        <dbReference type="EMBL" id="SDS20063.1"/>
    </source>
</evidence>
<dbReference type="AlphaFoldDB" id="A0A1H1Q9S8"/>
<evidence type="ECO:0000313" key="3">
    <source>
        <dbReference type="Proteomes" id="UP000199700"/>
    </source>
</evidence>
<dbReference type="EMBL" id="LT629739">
    <property type="protein sequence ID" value="SDS20063.1"/>
    <property type="molecule type" value="Genomic_DNA"/>
</dbReference>
<dbReference type="Proteomes" id="UP000199700">
    <property type="component" value="Chromosome"/>
</dbReference>
<dbReference type="InterPro" id="IPR007569">
    <property type="entry name" value="DUF559"/>
</dbReference>
<name>A0A1H1Q9S8_BRESA</name>
<organism evidence="2 3">
    <name type="scientific">Brevibacterium sandarakinum</name>
    <dbReference type="NCBI Taxonomy" id="629680"/>
    <lineage>
        <taxon>Bacteria</taxon>
        <taxon>Bacillati</taxon>
        <taxon>Actinomycetota</taxon>
        <taxon>Actinomycetes</taxon>
        <taxon>Micrococcales</taxon>
        <taxon>Brevibacteriaceae</taxon>
        <taxon>Brevibacterium</taxon>
    </lineage>
</organism>
<dbReference type="Pfam" id="PF04480">
    <property type="entry name" value="DUF559"/>
    <property type="match status" value="1"/>
</dbReference>
<dbReference type="OrthoDB" id="4807776at2"/>
<sequence>MYNIVYYKDLVSAGVSTRVIRQAQECCMRRLCRGVYTVLLDCSNNAHRRIARFIDDPSWTELHSQKTPAQLRDDFSYQEQLRRLRVLSYLRYRSGDTVWGTSAALIHGIPLFGVKPGPIFVVHPTSGSRSTEIIRTVRTVDRADQCTFSHLVITRPIRTSLDLVRQEGQQAGFAAMEAVLRTSILGAEAERGLRFGYPSGFRELARKTVVENWYPAIARLPNGHATARRMADSLNPMSESIAESFCSFDLHALQISGFEQQISIRDDRGFVGRVDFVHEETKTIIEVDGIGKYLAEGREAMNKESDRHNRLLSMGYTIVRMRFKDLLHLNTFATKLYAQAPGLRRFAGAVR</sequence>
<gene>
    <name evidence="2" type="ORF">SAMN04489751_1464</name>
</gene>
<protein>
    <recommendedName>
        <fullName evidence="1">DUF559 domain-containing protein</fullName>
    </recommendedName>
</protein>
<proteinExistence type="predicted"/>
<accession>A0A1H1Q9S8</accession>
<dbReference type="RefSeq" id="WP_157691370.1">
    <property type="nucleotide sequence ID" value="NZ_LT629739.1"/>
</dbReference>